<proteinExistence type="predicted"/>
<comment type="caution">
    <text evidence="2">The sequence shown here is derived from an EMBL/GenBank/DDBJ whole genome shotgun (WGS) entry which is preliminary data.</text>
</comment>
<dbReference type="SUPFAM" id="SSF52833">
    <property type="entry name" value="Thioredoxin-like"/>
    <property type="match status" value="1"/>
</dbReference>
<dbReference type="EMBL" id="JBHTLI010000001">
    <property type="protein sequence ID" value="MFD1095390.1"/>
    <property type="molecule type" value="Genomic_DNA"/>
</dbReference>
<evidence type="ECO:0000313" key="2">
    <source>
        <dbReference type="EMBL" id="MFD1095390.1"/>
    </source>
</evidence>
<accession>A0ABW3NRX3</accession>
<reference evidence="3" key="1">
    <citation type="journal article" date="2019" name="Int. J. Syst. Evol. Microbiol.">
        <title>The Global Catalogue of Microorganisms (GCM) 10K type strain sequencing project: providing services to taxonomists for standard genome sequencing and annotation.</title>
        <authorList>
            <consortium name="The Broad Institute Genomics Platform"/>
            <consortium name="The Broad Institute Genome Sequencing Center for Infectious Disease"/>
            <person name="Wu L."/>
            <person name="Ma J."/>
        </authorList>
    </citation>
    <scope>NUCLEOTIDE SEQUENCE [LARGE SCALE GENOMIC DNA]</scope>
    <source>
        <strain evidence="3">CCUG 64793</strain>
    </source>
</reference>
<evidence type="ECO:0000259" key="1">
    <source>
        <dbReference type="PROSITE" id="PS51352"/>
    </source>
</evidence>
<name>A0ABW3NRX3_9FLAO</name>
<gene>
    <name evidence="2" type="ORF">ACFQ3Q_06505</name>
</gene>
<dbReference type="Proteomes" id="UP001597131">
    <property type="component" value="Unassembled WGS sequence"/>
</dbReference>
<dbReference type="Gene3D" id="3.40.30.10">
    <property type="entry name" value="Glutaredoxin"/>
    <property type="match status" value="1"/>
</dbReference>
<sequence length="471" mass="55180">MRHYLLFIVPVFLLVYGCNQTSNSADKSVYIGGQIVNPNTDYFIISKDDAAIDTLYLDQNGQFGKKINNIEEGIYSFKHSPENQVMYVEPGDSLLVWLNTLAFDESINFSGKGSQKSSFLLDLFLLNEKNNELILSYYKIKPEKFASITDSIRQSRIEKLESLKKENDFSNDFLETAEASINYEYYDLRERYTFLIKKYYKEFAAKIPEGFHDYRENLDFNNEKLQSYYVYLNFIDDYLRTKSLEYCENNNIRSGKCYDLNDFDNIKRRILLIDSLSQTPGIKNEFLNKLASKSITLANTDKRIDSILNLTSEINYPDLQNLKELAQIQKAYLAGKSVAELDLLTTEGKIIEYKKLLNKPVITYTWSIYSPTHHNWQHNIIKDLRKKYPEINFVGLNIDQGETEDWKKVVEKKNYNKNFEFQIINRDMDKSTLRKYLSKMLFINKKGVIVRGDAQLNPVTFENEILEFLNK</sequence>
<organism evidence="2 3">
    <name type="scientific">Salegentibacter chungangensis</name>
    <dbReference type="NCBI Taxonomy" id="1335724"/>
    <lineage>
        <taxon>Bacteria</taxon>
        <taxon>Pseudomonadati</taxon>
        <taxon>Bacteroidota</taxon>
        <taxon>Flavobacteriia</taxon>
        <taxon>Flavobacteriales</taxon>
        <taxon>Flavobacteriaceae</taxon>
        <taxon>Salegentibacter</taxon>
    </lineage>
</organism>
<evidence type="ECO:0000313" key="3">
    <source>
        <dbReference type="Proteomes" id="UP001597131"/>
    </source>
</evidence>
<feature type="domain" description="Thioredoxin" evidence="1">
    <location>
        <begin position="332"/>
        <end position="471"/>
    </location>
</feature>
<protein>
    <submittedName>
        <fullName evidence="2">TlpA family protein disulfide reductase</fullName>
    </submittedName>
</protein>
<dbReference type="InterPro" id="IPR036249">
    <property type="entry name" value="Thioredoxin-like_sf"/>
</dbReference>
<dbReference type="RefSeq" id="WP_380744092.1">
    <property type="nucleotide sequence ID" value="NZ_JBHTLI010000001.1"/>
</dbReference>
<dbReference type="InterPro" id="IPR013766">
    <property type="entry name" value="Thioredoxin_domain"/>
</dbReference>
<keyword evidence="3" id="KW-1185">Reference proteome</keyword>
<dbReference type="PROSITE" id="PS51352">
    <property type="entry name" value="THIOREDOXIN_2"/>
    <property type="match status" value="1"/>
</dbReference>
<dbReference type="PROSITE" id="PS51257">
    <property type="entry name" value="PROKAR_LIPOPROTEIN"/>
    <property type="match status" value="1"/>
</dbReference>